<evidence type="ECO:0000256" key="2">
    <source>
        <dbReference type="ARBA" id="ARBA00022737"/>
    </source>
</evidence>
<evidence type="ECO:0000259" key="4">
    <source>
        <dbReference type="Pfam" id="PF05057"/>
    </source>
</evidence>
<keyword evidence="2" id="KW-0677">Repeat</keyword>
<dbReference type="InterPro" id="IPR029058">
    <property type="entry name" value="AB_hydrolase_fold"/>
</dbReference>
<sequence length="1032" mass="115162">MMSTRRSDTQRVASLRRAATRKAPDAGGKRLKTSYEDVQQGIKQLYPKADQNKEKPDIDIVLVPGLGANPDDSWKSAKTEWNWTTSPDGLIKDFPRARILLYMYESAWNGPLKVKNYMSNIALTLLTALRSMRQDCKSRPIVFIGHSMGGLVVAKAISYAEQRPGEFPLMFEATSAAIFFGTPFKGAPGASVAAMWAQVSELTGIGQATPSKLLDYMKPDDEQLRELRNEFTRAVLKLDHKIQMVCFWEEQPTDWTKFARLPSFLGIALPRTTTVMVDQESATFDGYPKPGIAADHRGLVKFDGPKDGRWSQVVRENIRAVTNGAHLTAKNRLSTARGLDWQVHKGIQEALGGAQVERKRREIAKKVAASSWITNADEYSRWFSAAQAVAVRDDQPPETPVELATDGLWIRGREGRGKTGATIAVLNKIEAWLKASEDKTQDATMLAYFFCESVADFATAEDLVKSLLSQLIAQETALASHAAVFVKATKGKKDKDNKERPQGQAGIEGLQPTLENLWQVFQSMLSDDLLSGCRVYFVINNMHVLPEDSDSTTKLMALLAGEILGNTTGRRHGSRRIRTKWFITSRNSSAMAKAFSFPTIRLVDLEDEKYGDKVRLELRKHARARVASLEVEKKYDKALTYFASSLIGNRATDTHWIDITCVQLEQLPETENQLRIRRKLESTPEDLGELLTKAWQIIFASTDDNGEKIKETLRALVLTFEDPTVLELGVLTGMSSTNEELDDMIDKCKPLLVVKRTVNFMNTAVKAHLLQNSEHLLGISPDGVKWQHGILALHCLSHLKEKFGFPEPEVPLPTPDDATERGDDEHSQHPDNVTADGNQPELDDGASRPGSVASLHAGNVPAGGDQYESDDDSSSGYFSDYEVSEPELNTEGEDLKDRAHAYAVRHWLHHGSKATPEFADYLSQDDFWELESRIRRRWLNEYVRMTGIFDGFDLAEDAQYMTPLHVAASIGFRELVVSLINNGHSDEIHRYDAHSNKPVSPSLDCHGKDPADIPRSYTLRHILAVPTSSRSS</sequence>
<evidence type="ECO:0000259" key="5">
    <source>
        <dbReference type="Pfam" id="PF24883"/>
    </source>
</evidence>
<feature type="domain" description="Nephrocystin 3-like N-terminal" evidence="5">
    <location>
        <begin position="406"/>
        <end position="498"/>
    </location>
</feature>
<evidence type="ECO:0000313" key="6">
    <source>
        <dbReference type="EMBL" id="KAK0724623.1"/>
    </source>
</evidence>
<evidence type="ECO:0000256" key="3">
    <source>
        <dbReference type="SAM" id="MobiDB-lite"/>
    </source>
</evidence>
<protein>
    <recommendedName>
        <fullName evidence="8">DUF676 domain-containing protein</fullName>
    </recommendedName>
</protein>
<evidence type="ECO:0000313" key="7">
    <source>
        <dbReference type="Proteomes" id="UP001172102"/>
    </source>
</evidence>
<dbReference type="AlphaFoldDB" id="A0AA40E6U6"/>
<feature type="region of interest" description="Disordered" evidence="3">
    <location>
        <begin position="806"/>
        <end position="880"/>
    </location>
</feature>
<feature type="region of interest" description="Disordered" evidence="3">
    <location>
        <begin position="1"/>
        <end position="34"/>
    </location>
</feature>
<feature type="domain" description="DUF676" evidence="4">
    <location>
        <begin position="60"/>
        <end position="191"/>
    </location>
</feature>
<proteinExistence type="inferred from homology"/>
<comment type="caution">
    <text evidence="6">The sequence shown here is derived from an EMBL/GenBank/DDBJ whole genome shotgun (WGS) entry which is preliminary data.</text>
</comment>
<dbReference type="EMBL" id="JAUKUA010000002">
    <property type="protein sequence ID" value="KAK0724623.1"/>
    <property type="molecule type" value="Genomic_DNA"/>
</dbReference>
<dbReference type="InterPro" id="IPR052374">
    <property type="entry name" value="SERAC1"/>
</dbReference>
<accession>A0AA40E6U6</accession>
<feature type="compositionally biased region" description="Basic and acidic residues" evidence="3">
    <location>
        <begin position="818"/>
        <end position="829"/>
    </location>
</feature>
<dbReference type="Gene3D" id="3.40.50.1820">
    <property type="entry name" value="alpha/beta hydrolase"/>
    <property type="match status" value="1"/>
</dbReference>
<evidence type="ECO:0008006" key="8">
    <source>
        <dbReference type="Google" id="ProtNLM"/>
    </source>
</evidence>
<dbReference type="InterPro" id="IPR007751">
    <property type="entry name" value="DUF676_lipase-like"/>
</dbReference>
<dbReference type="Proteomes" id="UP001172102">
    <property type="component" value="Unassembled WGS sequence"/>
</dbReference>
<organism evidence="6 7">
    <name type="scientific">Lasiosphaeris hirsuta</name>
    <dbReference type="NCBI Taxonomy" id="260670"/>
    <lineage>
        <taxon>Eukaryota</taxon>
        <taxon>Fungi</taxon>
        <taxon>Dikarya</taxon>
        <taxon>Ascomycota</taxon>
        <taxon>Pezizomycotina</taxon>
        <taxon>Sordariomycetes</taxon>
        <taxon>Sordariomycetidae</taxon>
        <taxon>Sordariales</taxon>
        <taxon>Lasiosphaeriaceae</taxon>
        <taxon>Lasiosphaeris</taxon>
    </lineage>
</organism>
<comment type="similarity">
    <text evidence="1">Belongs to the putative lipase ROG1 family.</text>
</comment>
<dbReference type="Pfam" id="PF24883">
    <property type="entry name" value="NPHP3_N"/>
    <property type="match status" value="1"/>
</dbReference>
<keyword evidence="7" id="KW-1185">Reference proteome</keyword>
<evidence type="ECO:0000256" key="1">
    <source>
        <dbReference type="ARBA" id="ARBA00007920"/>
    </source>
</evidence>
<dbReference type="PANTHER" id="PTHR48182">
    <property type="entry name" value="PROTEIN SERAC1"/>
    <property type="match status" value="1"/>
</dbReference>
<dbReference type="PANTHER" id="PTHR48182:SF3">
    <property type="entry name" value="DUF676 DOMAIN-CONTAINING PROTEIN"/>
    <property type="match status" value="1"/>
</dbReference>
<dbReference type="InterPro" id="IPR056884">
    <property type="entry name" value="NPHP3-like_N"/>
</dbReference>
<reference evidence="6" key="1">
    <citation type="submission" date="2023-06" db="EMBL/GenBank/DDBJ databases">
        <title>Genome-scale phylogeny and comparative genomics of the fungal order Sordariales.</title>
        <authorList>
            <consortium name="Lawrence Berkeley National Laboratory"/>
            <person name="Hensen N."/>
            <person name="Bonometti L."/>
            <person name="Westerberg I."/>
            <person name="Brannstrom I.O."/>
            <person name="Guillou S."/>
            <person name="Cros-Aarteil S."/>
            <person name="Calhoun S."/>
            <person name="Haridas S."/>
            <person name="Kuo A."/>
            <person name="Mondo S."/>
            <person name="Pangilinan J."/>
            <person name="Riley R."/>
            <person name="Labutti K."/>
            <person name="Andreopoulos B."/>
            <person name="Lipzen A."/>
            <person name="Chen C."/>
            <person name="Yanf M."/>
            <person name="Daum C."/>
            <person name="Ng V."/>
            <person name="Clum A."/>
            <person name="Steindorff A."/>
            <person name="Ohm R."/>
            <person name="Martin F."/>
            <person name="Silar P."/>
            <person name="Natvig D."/>
            <person name="Lalanne C."/>
            <person name="Gautier V."/>
            <person name="Ament-Velasquez S.L."/>
            <person name="Kruys A."/>
            <person name="Hutchinson M.I."/>
            <person name="Powell A.J."/>
            <person name="Barry K."/>
            <person name="Miller A.N."/>
            <person name="Grigoriev I.V."/>
            <person name="Debuchy R."/>
            <person name="Gladieux P."/>
            <person name="Thoren M.H."/>
            <person name="Johannesson H."/>
        </authorList>
    </citation>
    <scope>NUCLEOTIDE SEQUENCE</scope>
    <source>
        <strain evidence="6">SMH4607-1</strain>
    </source>
</reference>
<dbReference type="SUPFAM" id="SSF53474">
    <property type="entry name" value="alpha/beta-Hydrolases"/>
    <property type="match status" value="1"/>
</dbReference>
<name>A0AA40E6U6_9PEZI</name>
<gene>
    <name evidence="6" type="ORF">B0H67DRAFT_568395</name>
</gene>
<dbReference type="Pfam" id="PF05057">
    <property type="entry name" value="DUF676"/>
    <property type="match status" value="1"/>
</dbReference>